<dbReference type="Pfam" id="PF24088">
    <property type="entry name" value="DUF7373"/>
    <property type="match status" value="1"/>
</dbReference>
<evidence type="ECO:0000256" key="1">
    <source>
        <dbReference type="SAM" id="SignalP"/>
    </source>
</evidence>
<dbReference type="EMBL" id="JAUTIX010000003">
    <property type="protein sequence ID" value="MDP0398354.1"/>
    <property type="molecule type" value="Genomic_DNA"/>
</dbReference>
<dbReference type="Pfam" id="PF24092">
    <property type="entry name" value="DUF7373_C"/>
    <property type="match status" value="1"/>
</dbReference>
<dbReference type="Proteomes" id="UP001178281">
    <property type="component" value="Unassembled WGS sequence"/>
</dbReference>
<keyword evidence="1" id="KW-0732">Signal</keyword>
<comment type="caution">
    <text evidence="4">The sequence shown here is derived from an EMBL/GenBank/DDBJ whole genome shotgun (WGS) entry which is preliminary data.</text>
</comment>
<feature type="signal peptide" evidence="1">
    <location>
        <begin position="1"/>
        <end position="23"/>
    </location>
</feature>
<feature type="domain" description="DUF7373" evidence="3">
    <location>
        <begin position="261"/>
        <end position="383"/>
    </location>
</feature>
<evidence type="ECO:0000259" key="2">
    <source>
        <dbReference type="Pfam" id="PF24088"/>
    </source>
</evidence>
<protein>
    <submittedName>
        <fullName evidence="4">Uncharacterized protein</fullName>
    </submittedName>
</protein>
<gene>
    <name evidence="4" type="ORF">Q7X28_10490</name>
</gene>
<dbReference type="AlphaFoldDB" id="A0AA90NH54"/>
<accession>A0AA90NH54</accession>
<organism evidence="4 5">
    <name type="scientific">Tsukamurella strandjordii</name>
    <dbReference type="NCBI Taxonomy" id="147577"/>
    <lineage>
        <taxon>Bacteria</taxon>
        <taxon>Bacillati</taxon>
        <taxon>Actinomycetota</taxon>
        <taxon>Actinomycetes</taxon>
        <taxon>Mycobacteriales</taxon>
        <taxon>Tsukamurellaceae</taxon>
        <taxon>Tsukamurella</taxon>
    </lineage>
</organism>
<evidence type="ECO:0000313" key="5">
    <source>
        <dbReference type="Proteomes" id="UP001178281"/>
    </source>
</evidence>
<evidence type="ECO:0000259" key="3">
    <source>
        <dbReference type="Pfam" id="PF24092"/>
    </source>
</evidence>
<evidence type="ECO:0000313" key="4">
    <source>
        <dbReference type="EMBL" id="MDP0398354.1"/>
    </source>
</evidence>
<dbReference type="InterPro" id="IPR055797">
    <property type="entry name" value="DUF7373"/>
</dbReference>
<dbReference type="InterPro" id="IPR056463">
    <property type="entry name" value="DUF7373_C"/>
</dbReference>
<proteinExistence type="predicted"/>
<keyword evidence="5" id="KW-1185">Reference proteome</keyword>
<dbReference type="RefSeq" id="WP_305111253.1">
    <property type="nucleotide sequence ID" value="NZ_JAUTIX010000003.1"/>
</dbReference>
<name>A0AA90NH54_9ACTN</name>
<sequence length="386" mass="40562">MIRKTVGAVGMALVLAGCSSTIAGTPVADPSSVPRPDTGSFPTTVRTLGTPDESEYLRQEWLRTLAAIPYISDVDPALRYGGSTSGGRYNEKAFASIFGSAPAKRLVGAELWAGLGVRSAYPKSGGDRGRSLSVALVRMASPEAATAAVSSAMLEPNTNEFGGSPPKKTAVPIPGYPNAVGYESDWGTSKPTVAFVPVKQFVLAVYGDFNPDQIRQLADSQAKGLADFAPTPMDKLNTLKIDESGVARYTLPPDKTNGYSAPVRMLIQSQNDVIAARKVLADNGVDVIGRGGNTVYRARDAAGARAVATQFVQEYQEKLIGAQAEAVSGVPGGTCVTYKSSGADRPDTETACVTAYDRYVVEYATSQKQKAIQGIGASYMILQAAK</sequence>
<feature type="domain" description="DUF7373" evidence="2">
    <location>
        <begin position="58"/>
        <end position="240"/>
    </location>
</feature>
<dbReference type="PROSITE" id="PS51257">
    <property type="entry name" value="PROKAR_LIPOPROTEIN"/>
    <property type="match status" value="1"/>
</dbReference>
<reference evidence="4" key="1">
    <citation type="submission" date="2023-08" db="EMBL/GenBank/DDBJ databases">
        <title>The draft genome of Tsukamurella strandjordii strain 050030.</title>
        <authorList>
            <person name="Zhao F."/>
            <person name="Feng Y."/>
            <person name="Zong Z."/>
        </authorList>
    </citation>
    <scope>NUCLEOTIDE SEQUENCE</scope>
    <source>
        <strain evidence="4">050030</strain>
    </source>
</reference>
<feature type="chain" id="PRO_5041662166" evidence="1">
    <location>
        <begin position="24"/>
        <end position="386"/>
    </location>
</feature>